<proteinExistence type="predicted"/>
<keyword evidence="2" id="KW-1185">Reference proteome</keyword>
<dbReference type="AlphaFoldDB" id="A0A836BW22"/>
<dbReference type="EMBL" id="JAEHOE010000057">
    <property type="protein sequence ID" value="KAG2491005.1"/>
    <property type="molecule type" value="Genomic_DNA"/>
</dbReference>
<gene>
    <name evidence="1" type="ORF">HYH03_010677</name>
</gene>
<evidence type="ECO:0000313" key="1">
    <source>
        <dbReference type="EMBL" id="KAG2491005.1"/>
    </source>
</evidence>
<dbReference type="PANTHER" id="PTHR34407:SF1">
    <property type="entry name" value="SGNH HYDROLASE-TYPE ESTERASE DOMAIN-CONTAINING PROTEIN"/>
    <property type="match status" value="1"/>
</dbReference>
<name>A0A836BW22_9CHLO</name>
<dbReference type="OrthoDB" id="540666at2759"/>
<dbReference type="Proteomes" id="UP000612055">
    <property type="component" value="Unassembled WGS sequence"/>
</dbReference>
<organism evidence="1 2">
    <name type="scientific">Edaphochlamys debaryana</name>
    <dbReference type="NCBI Taxonomy" id="47281"/>
    <lineage>
        <taxon>Eukaryota</taxon>
        <taxon>Viridiplantae</taxon>
        <taxon>Chlorophyta</taxon>
        <taxon>core chlorophytes</taxon>
        <taxon>Chlorophyceae</taxon>
        <taxon>CS clade</taxon>
        <taxon>Chlamydomonadales</taxon>
        <taxon>Chlamydomonadales incertae sedis</taxon>
        <taxon>Edaphochlamys</taxon>
    </lineage>
</organism>
<evidence type="ECO:0008006" key="3">
    <source>
        <dbReference type="Google" id="ProtNLM"/>
    </source>
</evidence>
<dbReference type="Gene3D" id="3.40.50.1110">
    <property type="entry name" value="SGNH hydrolase"/>
    <property type="match status" value="1"/>
</dbReference>
<dbReference type="CDD" id="cd00229">
    <property type="entry name" value="SGNH_hydrolase"/>
    <property type="match status" value="1"/>
</dbReference>
<reference evidence="1" key="1">
    <citation type="journal article" date="2020" name="bioRxiv">
        <title>Comparative genomics of Chlamydomonas.</title>
        <authorList>
            <person name="Craig R.J."/>
            <person name="Hasan A.R."/>
            <person name="Ness R.W."/>
            <person name="Keightley P.D."/>
        </authorList>
    </citation>
    <scope>NUCLEOTIDE SEQUENCE</scope>
    <source>
        <strain evidence="1">CCAP 11/70</strain>
    </source>
</reference>
<evidence type="ECO:0000313" key="2">
    <source>
        <dbReference type="Proteomes" id="UP000612055"/>
    </source>
</evidence>
<comment type="caution">
    <text evidence="1">The sequence shown here is derived from an EMBL/GenBank/DDBJ whole genome shotgun (WGS) entry which is preliminary data.</text>
</comment>
<sequence length="523" mass="57002">MLEAARAYRKDNDQMLTQRQIQRGLYMGGLERARKFVHKFVQGESVKVLLVGGSIMFGVGAYGEPNIKQWMEKWFLAVGPRRPDGAPFDNVRITNAAQRATPSAYMNLCLKEHVKEHDFDLVIVEYGVNDVLRPLPYMDNEPRKSLELLLRKLLNFPSRPAVALLNIYRWFGDEQVPNSNPLRIKPQPYYNSPDADFFEYASYYGLQSISLKAAAYHRMVAGDPGFKVDNVRLEIENRTAQQDFVNSLFYEDHSHPAGGTGMKVLAELIQGMITHVAASLLYRPWRPQAEEQYINEPLPRPLIPGNMDSAADACVSGERLQTVAVERQGFEWLNEGTAQAPKWGFTAKTPGSTIVFALDEATKSLETAAAPAASGPTPAVKGSLVILAFLKTYENIGTAHITCEGGCVCGDKAVAAVEAAEAAARDPAAAAGQTAIVADPKEVVATMEGYWPEPQSQLQLGCTLAVLGPGCRLRVTVAAETKTNSHKFKIGALMVSTTAASIGQLWCARTGIAESAQVLAGGV</sequence>
<accession>A0A836BW22</accession>
<dbReference type="SUPFAM" id="SSF52266">
    <property type="entry name" value="SGNH hydrolase"/>
    <property type="match status" value="1"/>
</dbReference>
<protein>
    <recommendedName>
        <fullName evidence="3">SGNH hydrolase-type esterase domain-containing protein</fullName>
    </recommendedName>
</protein>
<dbReference type="InterPro" id="IPR036514">
    <property type="entry name" value="SGNH_hydro_sf"/>
</dbReference>
<dbReference type="PANTHER" id="PTHR34407">
    <property type="entry name" value="EXPRESSED PROTEIN"/>
    <property type="match status" value="1"/>
</dbReference>